<gene>
    <name evidence="3" type="primary">ZRANB3</name>
    <name evidence="3" type="ORF">SNAT2548_LOCUS18920</name>
</gene>
<comment type="caution">
    <text evidence="3">The sequence shown here is derived from an EMBL/GenBank/DDBJ whole genome shotgun (WGS) entry which is preliminary data.</text>
</comment>
<feature type="domain" description="SAP" evidence="2">
    <location>
        <begin position="60"/>
        <end position="94"/>
    </location>
</feature>
<keyword evidence="1" id="KW-0378">Hydrolase</keyword>
<dbReference type="EMBL" id="CAJNDS010002158">
    <property type="protein sequence ID" value="CAE7355781.1"/>
    <property type="molecule type" value="Genomic_DNA"/>
</dbReference>
<dbReference type="Pfam" id="PF00176">
    <property type="entry name" value="SNF2-rel_dom"/>
    <property type="match status" value="1"/>
</dbReference>
<name>A0A812PN02_9DINO</name>
<dbReference type="InterPro" id="IPR036361">
    <property type="entry name" value="SAP_dom_sf"/>
</dbReference>
<dbReference type="InterPro" id="IPR038718">
    <property type="entry name" value="SNF2-like_sf"/>
</dbReference>
<dbReference type="GO" id="GO:0006281">
    <property type="term" value="P:DNA repair"/>
    <property type="evidence" value="ECO:0007669"/>
    <property type="project" value="TreeGrafter"/>
</dbReference>
<dbReference type="Proteomes" id="UP000604046">
    <property type="component" value="Unassembled WGS sequence"/>
</dbReference>
<dbReference type="Gene3D" id="1.10.720.30">
    <property type="entry name" value="SAP domain"/>
    <property type="match status" value="1"/>
</dbReference>
<dbReference type="PANTHER" id="PTHR45766:SF6">
    <property type="entry name" value="SWI_SNF-RELATED MATRIX-ASSOCIATED ACTIN-DEPENDENT REGULATOR OF CHROMATIN SUBFAMILY A-LIKE PROTEIN 1"/>
    <property type="match status" value="1"/>
</dbReference>
<organism evidence="3 4">
    <name type="scientific">Symbiodinium natans</name>
    <dbReference type="NCBI Taxonomy" id="878477"/>
    <lineage>
        <taxon>Eukaryota</taxon>
        <taxon>Sar</taxon>
        <taxon>Alveolata</taxon>
        <taxon>Dinophyceae</taxon>
        <taxon>Suessiales</taxon>
        <taxon>Symbiodiniaceae</taxon>
        <taxon>Symbiodinium</taxon>
    </lineage>
</organism>
<dbReference type="Pfam" id="PF02037">
    <property type="entry name" value="SAP"/>
    <property type="match status" value="1"/>
</dbReference>
<dbReference type="InterPro" id="IPR003034">
    <property type="entry name" value="SAP_dom"/>
</dbReference>
<reference evidence="3" key="1">
    <citation type="submission" date="2021-02" db="EMBL/GenBank/DDBJ databases">
        <authorList>
            <person name="Dougan E. K."/>
            <person name="Rhodes N."/>
            <person name="Thang M."/>
            <person name="Chan C."/>
        </authorList>
    </citation>
    <scope>NUCLEOTIDE SEQUENCE</scope>
</reference>
<dbReference type="SUPFAM" id="SSF52540">
    <property type="entry name" value="P-loop containing nucleoside triphosphate hydrolases"/>
    <property type="match status" value="1"/>
</dbReference>
<keyword evidence="4" id="KW-1185">Reference proteome</keyword>
<evidence type="ECO:0000256" key="1">
    <source>
        <dbReference type="ARBA" id="ARBA00022801"/>
    </source>
</evidence>
<dbReference type="GO" id="GO:0043596">
    <property type="term" value="C:nuclear replication fork"/>
    <property type="evidence" value="ECO:0007669"/>
    <property type="project" value="TreeGrafter"/>
</dbReference>
<dbReference type="SUPFAM" id="SSF68906">
    <property type="entry name" value="SAP domain"/>
    <property type="match status" value="1"/>
</dbReference>
<dbReference type="AlphaFoldDB" id="A0A812PN02"/>
<sequence>MAAAESPFRRPPQRGPKKHLVSLAFAAAIFAAVLTSTRRALFAQVKAPEVVPRPSAKKHHEAMTVVQLKEELRRRGGTVSGRKAELVARLEELASQDVSEEATAPKAAVPQPRRLAAQQAFAAGAAGNPEEDVKKWAEKRVQYSEMLEKRSGGAVELYKEADERLAAYFRDFPEMQAALRPQQVHSVKECLVRRGRCLNADEMGLGKTLSSLVVAQVYSEEWPMLVVAPTTVVQNWVKEVKKWLPHLAEEVQEINSQFLKPKRKDLLDAWVNKLIFVVSYDQLWRNPALGMQPDGSPYQAHF</sequence>
<accession>A0A812PN02</accession>
<protein>
    <submittedName>
        <fullName evidence="3">ZRANB3 protein</fullName>
    </submittedName>
</protein>
<evidence type="ECO:0000313" key="3">
    <source>
        <dbReference type="EMBL" id="CAE7355781.1"/>
    </source>
</evidence>
<dbReference type="GO" id="GO:0031297">
    <property type="term" value="P:replication fork processing"/>
    <property type="evidence" value="ECO:0007669"/>
    <property type="project" value="TreeGrafter"/>
</dbReference>
<evidence type="ECO:0000259" key="2">
    <source>
        <dbReference type="PROSITE" id="PS50800"/>
    </source>
</evidence>
<dbReference type="PANTHER" id="PTHR45766">
    <property type="entry name" value="DNA ANNEALING HELICASE AND ENDONUCLEASE ZRANB3 FAMILY MEMBER"/>
    <property type="match status" value="1"/>
</dbReference>
<dbReference type="Gene3D" id="3.40.50.10810">
    <property type="entry name" value="Tandem AAA-ATPase domain"/>
    <property type="match status" value="1"/>
</dbReference>
<dbReference type="PROSITE" id="PS50800">
    <property type="entry name" value="SAP"/>
    <property type="match status" value="1"/>
</dbReference>
<proteinExistence type="predicted"/>
<dbReference type="InterPro" id="IPR000330">
    <property type="entry name" value="SNF2_N"/>
</dbReference>
<dbReference type="OrthoDB" id="2801544at2759"/>
<dbReference type="GO" id="GO:0016787">
    <property type="term" value="F:hydrolase activity"/>
    <property type="evidence" value="ECO:0007669"/>
    <property type="project" value="UniProtKB-KW"/>
</dbReference>
<dbReference type="InterPro" id="IPR027417">
    <property type="entry name" value="P-loop_NTPase"/>
</dbReference>
<dbReference type="GO" id="GO:0005524">
    <property type="term" value="F:ATP binding"/>
    <property type="evidence" value="ECO:0007669"/>
    <property type="project" value="InterPro"/>
</dbReference>
<dbReference type="SMART" id="SM00513">
    <property type="entry name" value="SAP"/>
    <property type="match status" value="1"/>
</dbReference>
<evidence type="ECO:0000313" key="4">
    <source>
        <dbReference type="Proteomes" id="UP000604046"/>
    </source>
</evidence>